<gene>
    <name evidence="2" type="ORF">HICCMSTLAB_LOCUS9350</name>
</gene>
<dbReference type="InterPro" id="IPR016024">
    <property type="entry name" value="ARM-type_fold"/>
</dbReference>
<evidence type="ECO:0000313" key="3">
    <source>
        <dbReference type="Proteomes" id="UP000786811"/>
    </source>
</evidence>
<feature type="compositionally biased region" description="Basic and acidic residues" evidence="1">
    <location>
        <begin position="576"/>
        <end position="590"/>
    </location>
</feature>
<name>A0A8J2MVZ3_COTCN</name>
<dbReference type="OrthoDB" id="63891at2759"/>
<organism evidence="2 3">
    <name type="scientific">Cotesia congregata</name>
    <name type="common">Parasitoid wasp</name>
    <name type="synonym">Apanteles congregatus</name>
    <dbReference type="NCBI Taxonomy" id="51543"/>
    <lineage>
        <taxon>Eukaryota</taxon>
        <taxon>Metazoa</taxon>
        <taxon>Ecdysozoa</taxon>
        <taxon>Arthropoda</taxon>
        <taxon>Hexapoda</taxon>
        <taxon>Insecta</taxon>
        <taxon>Pterygota</taxon>
        <taxon>Neoptera</taxon>
        <taxon>Endopterygota</taxon>
        <taxon>Hymenoptera</taxon>
        <taxon>Apocrita</taxon>
        <taxon>Ichneumonoidea</taxon>
        <taxon>Braconidae</taxon>
        <taxon>Microgastrinae</taxon>
        <taxon>Cotesia</taxon>
    </lineage>
</organism>
<feature type="compositionally biased region" description="Basic and acidic residues" evidence="1">
    <location>
        <begin position="683"/>
        <end position="706"/>
    </location>
</feature>
<protein>
    <recommendedName>
        <fullName evidence="4">TOG domain-containing protein</fullName>
    </recommendedName>
</protein>
<evidence type="ECO:0008006" key="4">
    <source>
        <dbReference type="Google" id="ProtNLM"/>
    </source>
</evidence>
<sequence length="787" mass="89225">MSECEEYKIVSMTGSSRTGPPQAQQEEPVSPDHSSEKLFIKRKMTPVQHQTEPLIQLTPLWEHVVRTQQFPPEVDTCLVFNEISSRLRDPEWEVRQHALRVLVDVIPTLDEERVDEIMEPVVGELINNLGHLAPAVRKGALDTLRVYLLYSSTRDAIVKNIIDRGINRNNFDTDSHITLGVILSAPSLVFPSSRNIKPSRQSLKTVINALASCLGDIKYQEVALKSLVKIRDAIGDEFLSYLEDCPGAKEDFENLSQVYNVHSLPKRSKKVRKKRLKHDKPVQKNSGEEKEEKRESREEILPPSRVVLETEIKFNKETAITMTILEEKDLDSDDSLDGPLKLEDASKIKEESKEMWIERRKTPRRVHFGGEIVKLRTPDSDDSQLVPLSSRIPLPISPVTKMPIYRPSRSVSHPCSPSSRCQVPKRSRSFSASPKRNYIHDGTLNPGKSILSKTSKLSADNLYFYDLEDVDSVFGFKESDRSWSFEIFDAIDDYTEKIQSSGVKDKRKKKKNKVGRRKVDDFNNFRGSEEKTNEINFIEYPEAKVGSGNFDKSFELKSKNGNLNGNRSNINSGSKEMSKKDKDEFNERRNKNIIDNFKKVNDKLRSPSTFESFPRKERNYILMELSSPIKDSRSRQVSPVLSSSGGGSELAQSNKNTLESESLSDRVSIGELNASVVLSTNETFKEESLNTENSETREGREDKKVEAGANQVPATAKEDKKEINENNKESKKFSDSKTVGKNFDLGNESRTCSSSEGENKTQEPSWEELGLVDQEVLNDLHNKVSFV</sequence>
<dbReference type="Gene3D" id="1.25.10.10">
    <property type="entry name" value="Leucine-rich Repeat Variant"/>
    <property type="match status" value="1"/>
</dbReference>
<feature type="compositionally biased region" description="Low complexity" evidence="1">
    <location>
        <begin position="407"/>
        <end position="420"/>
    </location>
</feature>
<reference evidence="2" key="1">
    <citation type="submission" date="2021-04" db="EMBL/GenBank/DDBJ databases">
        <authorList>
            <person name="Chebbi M.A.C M."/>
        </authorList>
    </citation>
    <scope>NUCLEOTIDE SEQUENCE</scope>
</reference>
<accession>A0A8J2MVZ3</accession>
<dbReference type="InterPro" id="IPR011989">
    <property type="entry name" value="ARM-like"/>
</dbReference>
<dbReference type="EMBL" id="CAJNRD030001122">
    <property type="protein sequence ID" value="CAG5100032.1"/>
    <property type="molecule type" value="Genomic_DNA"/>
</dbReference>
<keyword evidence="3" id="KW-1185">Reference proteome</keyword>
<feature type="region of interest" description="Disordered" evidence="1">
    <location>
        <begin position="683"/>
        <end position="770"/>
    </location>
</feature>
<feature type="region of interest" description="Disordered" evidence="1">
    <location>
        <begin position="1"/>
        <end position="35"/>
    </location>
</feature>
<proteinExistence type="predicted"/>
<feature type="compositionally biased region" description="Low complexity" evidence="1">
    <location>
        <begin position="559"/>
        <end position="575"/>
    </location>
</feature>
<feature type="compositionally biased region" description="Polar residues" evidence="1">
    <location>
        <begin position="650"/>
        <end position="661"/>
    </location>
</feature>
<feature type="compositionally biased region" description="Basic residues" evidence="1">
    <location>
        <begin position="266"/>
        <end position="278"/>
    </location>
</feature>
<feature type="region of interest" description="Disordered" evidence="1">
    <location>
        <begin position="266"/>
        <end position="299"/>
    </location>
</feature>
<dbReference type="SUPFAM" id="SSF48371">
    <property type="entry name" value="ARM repeat"/>
    <property type="match status" value="1"/>
</dbReference>
<feature type="region of interest" description="Disordered" evidence="1">
    <location>
        <begin position="407"/>
        <end position="441"/>
    </location>
</feature>
<feature type="region of interest" description="Disordered" evidence="1">
    <location>
        <begin position="558"/>
        <end position="590"/>
    </location>
</feature>
<feature type="compositionally biased region" description="Basic and acidic residues" evidence="1">
    <location>
        <begin position="716"/>
        <end position="735"/>
    </location>
</feature>
<feature type="compositionally biased region" description="Basic and acidic residues" evidence="1">
    <location>
        <begin position="279"/>
        <end position="299"/>
    </location>
</feature>
<feature type="region of interest" description="Disordered" evidence="1">
    <location>
        <begin position="627"/>
        <end position="665"/>
    </location>
</feature>
<evidence type="ECO:0000313" key="2">
    <source>
        <dbReference type="EMBL" id="CAG5100032.1"/>
    </source>
</evidence>
<dbReference type="AlphaFoldDB" id="A0A8J2MVZ3"/>
<evidence type="ECO:0000256" key="1">
    <source>
        <dbReference type="SAM" id="MobiDB-lite"/>
    </source>
</evidence>
<feature type="compositionally biased region" description="Polar residues" evidence="1">
    <location>
        <begin position="12"/>
        <end position="27"/>
    </location>
</feature>
<dbReference type="Proteomes" id="UP000786811">
    <property type="component" value="Unassembled WGS sequence"/>
</dbReference>
<comment type="caution">
    <text evidence="2">The sequence shown here is derived from an EMBL/GenBank/DDBJ whole genome shotgun (WGS) entry which is preliminary data.</text>
</comment>